<dbReference type="AlphaFoldDB" id="A0A7Y0DUZ2"/>
<dbReference type="SUPFAM" id="SSF50891">
    <property type="entry name" value="Cyclophilin-like"/>
    <property type="match status" value="1"/>
</dbReference>
<accession>A0A7Y0DUZ2</accession>
<feature type="domain" description="Carboxyltransferase" evidence="4">
    <location>
        <begin position="8"/>
        <end position="207"/>
    </location>
</feature>
<proteinExistence type="predicted"/>
<dbReference type="InterPro" id="IPR010016">
    <property type="entry name" value="PxpB"/>
</dbReference>
<dbReference type="RefSeq" id="WP_169020933.1">
    <property type="nucleotide sequence ID" value="NZ_JABBMT010000026.1"/>
</dbReference>
<keyword evidence="6" id="KW-1185">Reference proteome</keyword>
<evidence type="ECO:0000259" key="4">
    <source>
        <dbReference type="SMART" id="SM00796"/>
    </source>
</evidence>
<keyword evidence="1" id="KW-0547">Nucleotide-binding</keyword>
<dbReference type="PANTHER" id="PTHR34698:SF2">
    <property type="entry name" value="5-OXOPROLINASE SUBUNIT B"/>
    <property type="match status" value="1"/>
</dbReference>
<evidence type="ECO:0000313" key="6">
    <source>
        <dbReference type="Proteomes" id="UP000570493"/>
    </source>
</evidence>
<dbReference type="InterPro" id="IPR003833">
    <property type="entry name" value="CT_C_D"/>
</dbReference>
<keyword evidence="3" id="KW-0067">ATP-binding</keyword>
<protein>
    <submittedName>
        <fullName evidence="5">5-oxoprolinase subunit PxpB</fullName>
        <ecNumber evidence="5">3.5.2.9</ecNumber>
    </submittedName>
</protein>
<reference evidence="5" key="1">
    <citation type="submission" date="2020-04" db="EMBL/GenBank/DDBJ databases">
        <title>Genome Sequencing for Pseudoaltermonas arctica.</title>
        <authorList>
            <person name="Elkins N.S."/>
        </authorList>
    </citation>
    <scope>NUCLEOTIDE SEQUENCE [LARGE SCALE GENOMIC DNA]</scope>
    <source>
        <strain evidence="5">NEC-BIFX-2020_0012</strain>
    </source>
</reference>
<dbReference type="Pfam" id="PF02682">
    <property type="entry name" value="CT_C_D"/>
    <property type="match status" value="1"/>
</dbReference>
<evidence type="ECO:0000256" key="1">
    <source>
        <dbReference type="ARBA" id="ARBA00022741"/>
    </source>
</evidence>
<sequence>MDQQTTSATISVLSNNSILLDATALNDDSLSIQKKIWALVQQCNTRDAFIDVVPAMNSLTVYLIDPATLAHWQAQLVLWWTNINPYDYQGKHHKIITQYGGEYGPDLEYVAEYHNLSPQQVIDIHSQGHYQVLFLGFQPGFAYLHGLNSQLHTPRRAQPRTRVPKGSVAIGANQTAIYPADSPGGWHIIGHSDFALFDSENTPPCAIQPGDTLQFVTKESVL</sequence>
<keyword evidence="2 5" id="KW-0378">Hydrolase</keyword>
<gene>
    <name evidence="5" type="primary">pxpB</name>
    <name evidence="5" type="ORF">HHO47_14475</name>
</gene>
<comment type="caution">
    <text evidence="5">The sequence shown here is derived from an EMBL/GenBank/DDBJ whole genome shotgun (WGS) entry which is preliminary data.</text>
</comment>
<dbReference type="EC" id="3.5.2.9" evidence="5"/>
<dbReference type="PANTHER" id="PTHR34698">
    <property type="entry name" value="5-OXOPROLINASE SUBUNIT B"/>
    <property type="match status" value="1"/>
</dbReference>
<dbReference type="InterPro" id="IPR029000">
    <property type="entry name" value="Cyclophilin-like_dom_sf"/>
</dbReference>
<name>A0A7Y0DUZ2_9GAMM</name>
<dbReference type="Gene3D" id="2.40.100.10">
    <property type="entry name" value="Cyclophilin-like"/>
    <property type="match status" value="1"/>
</dbReference>
<evidence type="ECO:0000313" key="5">
    <source>
        <dbReference type="EMBL" id="NMM41988.1"/>
    </source>
</evidence>
<evidence type="ECO:0000256" key="3">
    <source>
        <dbReference type="ARBA" id="ARBA00022840"/>
    </source>
</evidence>
<dbReference type="GO" id="GO:0005524">
    <property type="term" value="F:ATP binding"/>
    <property type="evidence" value="ECO:0007669"/>
    <property type="project" value="UniProtKB-KW"/>
</dbReference>
<dbReference type="EMBL" id="JABBMT010000026">
    <property type="protein sequence ID" value="NMM41988.1"/>
    <property type="molecule type" value="Genomic_DNA"/>
</dbReference>
<dbReference type="GO" id="GO:0017168">
    <property type="term" value="F:5-oxoprolinase (ATP-hydrolyzing) activity"/>
    <property type="evidence" value="ECO:0007669"/>
    <property type="project" value="UniProtKB-EC"/>
</dbReference>
<dbReference type="SMART" id="SM00796">
    <property type="entry name" value="AHS1"/>
    <property type="match status" value="1"/>
</dbReference>
<organism evidence="5 6">
    <name type="scientific">Pseudoalteromonas arctica</name>
    <dbReference type="NCBI Taxonomy" id="394751"/>
    <lineage>
        <taxon>Bacteria</taxon>
        <taxon>Pseudomonadati</taxon>
        <taxon>Pseudomonadota</taxon>
        <taxon>Gammaproteobacteria</taxon>
        <taxon>Alteromonadales</taxon>
        <taxon>Pseudoalteromonadaceae</taxon>
        <taxon>Pseudoalteromonas</taxon>
    </lineage>
</organism>
<dbReference type="Proteomes" id="UP000570493">
    <property type="component" value="Unassembled WGS sequence"/>
</dbReference>
<evidence type="ECO:0000256" key="2">
    <source>
        <dbReference type="ARBA" id="ARBA00022801"/>
    </source>
</evidence>
<dbReference type="NCBIfam" id="TIGR00370">
    <property type="entry name" value="5-oxoprolinase subunit PxpB"/>
    <property type="match status" value="1"/>
</dbReference>